<dbReference type="InterPro" id="IPR013321">
    <property type="entry name" value="Arc_rbn_hlx_hlx"/>
</dbReference>
<evidence type="ECO:0000256" key="3">
    <source>
        <dbReference type="ARBA" id="ARBA00023125"/>
    </source>
</evidence>
<dbReference type="InterPro" id="IPR033761">
    <property type="entry name" value="SeqA_N"/>
</dbReference>
<organism evidence="7 8">
    <name type="scientific">Psychromonas marina</name>
    <dbReference type="NCBI Taxonomy" id="88364"/>
    <lineage>
        <taxon>Bacteria</taxon>
        <taxon>Pseudomonadati</taxon>
        <taxon>Pseudomonadota</taxon>
        <taxon>Gammaproteobacteria</taxon>
        <taxon>Alteromonadales</taxon>
        <taxon>Psychromonadaceae</taxon>
        <taxon>Psychromonas</taxon>
    </lineage>
</organism>
<gene>
    <name evidence="7" type="primary">seqA</name>
    <name evidence="7" type="ORF">GCM10007916_32290</name>
</gene>
<protein>
    <recommendedName>
        <fullName evidence="4">Negative modulator of initiation of replication</fullName>
    </recommendedName>
</protein>
<comment type="similarity">
    <text evidence="4">Belongs to the SeqA family.</text>
</comment>
<keyword evidence="8" id="KW-1185">Reference proteome</keyword>
<dbReference type="EMBL" id="BSPQ01000019">
    <property type="protein sequence ID" value="GLS92159.1"/>
    <property type="molecule type" value="Genomic_DNA"/>
</dbReference>
<comment type="subcellular location">
    <subcellularLocation>
        <location evidence="4">Cytoplasm</location>
    </subcellularLocation>
</comment>
<keyword evidence="1 4" id="KW-0963">Cytoplasm</keyword>
<evidence type="ECO:0000256" key="1">
    <source>
        <dbReference type="ARBA" id="ARBA00022490"/>
    </source>
</evidence>
<dbReference type="RefSeq" id="WP_284205253.1">
    <property type="nucleotide sequence ID" value="NZ_BSPQ01000019.1"/>
</dbReference>
<feature type="domain" description="Negative modulator of initiation of replication SeqA N-terminal" evidence="6">
    <location>
        <begin position="1"/>
        <end position="36"/>
    </location>
</feature>
<reference evidence="8" key="1">
    <citation type="journal article" date="2019" name="Int. J. Syst. Evol. Microbiol.">
        <title>The Global Catalogue of Microorganisms (GCM) 10K type strain sequencing project: providing services to taxonomists for standard genome sequencing and annotation.</title>
        <authorList>
            <consortium name="The Broad Institute Genomics Platform"/>
            <consortium name="The Broad Institute Genome Sequencing Center for Infectious Disease"/>
            <person name="Wu L."/>
            <person name="Ma J."/>
        </authorList>
    </citation>
    <scope>NUCLEOTIDE SEQUENCE [LARGE SCALE GENOMIC DNA]</scope>
    <source>
        <strain evidence="8">NBRC 103166</strain>
    </source>
</reference>
<evidence type="ECO:0000259" key="6">
    <source>
        <dbReference type="Pfam" id="PF17206"/>
    </source>
</evidence>
<dbReference type="InterPro" id="IPR005621">
    <property type="entry name" value="SeqA"/>
</dbReference>
<sequence length="211" mass="23876">MKQIDIEDDLYKYILTNIEEFGETPSQILRRLLKLPTNVGQAEPELVLQEVLPATPIAPVEVVKPVMEKVEKVTTINSPSFAGSSLPEAFANGISALFNSETFQKEAVITNKFKMMLTTMYYEDRDAFIQAAKVAKGRSRDYLGENLEQLLASDNQEEVDQLIASKPRDIPYTPFWVVTNANTGRKRIILTQVMASMGYPHHLIERIKEEI</sequence>
<evidence type="ECO:0000259" key="5">
    <source>
        <dbReference type="Pfam" id="PF03925"/>
    </source>
</evidence>
<comment type="function">
    <text evidence="4">Negative regulator of replication initiation, which contributes to regulation of DNA replication and ensures that replication initiation occurs exactly once per chromosome per cell cycle. Binds to pairs of hemimethylated GATC sequences in the oriC region, thus preventing assembly of replication proteins and re-initiation at newly replicated origins. Repression is relieved when the region becomes fully methylated.</text>
</comment>
<evidence type="ECO:0000256" key="4">
    <source>
        <dbReference type="PIRNR" id="PIRNR019401"/>
    </source>
</evidence>
<feature type="domain" description="Replication modulator SeqA C-terminal DNA-binding" evidence="5">
    <location>
        <begin position="94"/>
        <end position="209"/>
    </location>
</feature>
<keyword evidence="3 4" id="KW-0238">DNA-binding</keyword>
<dbReference type="InterPro" id="IPR026577">
    <property type="entry name" value="SeqA_DNA-bd_C"/>
</dbReference>
<dbReference type="Pfam" id="PF03925">
    <property type="entry name" value="SeqA"/>
    <property type="match status" value="1"/>
</dbReference>
<dbReference type="SUPFAM" id="SSF47598">
    <property type="entry name" value="Ribbon-helix-helix"/>
    <property type="match status" value="1"/>
</dbReference>
<dbReference type="InterPro" id="IPR010985">
    <property type="entry name" value="Ribbon_hlx_hlx"/>
</dbReference>
<name>A0ABQ6E441_9GAMM</name>
<dbReference type="InterPro" id="IPR036835">
    <property type="entry name" value="SeqA_DNA-bd_C_sf"/>
</dbReference>
<comment type="caution">
    <text evidence="7">The sequence shown here is derived from an EMBL/GenBank/DDBJ whole genome shotgun (WGS) entry which is preliminary data.</text>
</comment>
<accession>A0ABQ6E441</accession>
<keyword evidence="2 4" id="KW-0236">DNA replication inhibitor</keyword>
<evidence type="ECO:0000313" key="7">
    <source>
        <dbReference type="EMBL" id="GLS92159.1"/>
    </source>
</evidence>
<proteinExistence type="inferred from homology"/>
<dbReference type="PIRSF" id="PIRSF019401">
    <property type="entry name" value="SeqA"/>
    <property type="match status" value="1"/>
</dbReference>
<dbReference type="Gene3D" id="1.20.1380.10">
    <property type="entry name" value="Replication modulator SeqA, C-terminal DNA-binding domain"/>
    <property type="match status" value="1"/>
</dbReference>
<evidence type="ECO:0000313" key="8">
    <source>
        <dbReference type="Proteomes" id="UP001157353"/>
    </source>
</evidence>
<dbReference type="SUPFAM" id="SSF82808">
    <property type="entry name" value="Replication modulator SeqA, C-terminal DNA-binding domain"/>
    <property type="match status" value="1"/>
</dbReference>
<dbReference type="Gene3D" id="1.10.1220.10">
    <property type="entry name" value="Met repressor-like"/>
    <property type="match status" value="1"/>
</dbReference>
<evidence type="ECO:0000256" key="2">
    <source>
        <dbReference type="ARBA" id="ARBA00022880"/>
    </source>
</evidence>
<dbReference type="Pfam" id="PF17206">
    <property type="entry name" value="SeqA_N"/>
    <property type="match status" value="1"/>
</dbReference>
<dbReference type="Proteomes" id="UP001157353">
    <property type="component" value="Unassembled WGS sequence"/>
</dbReference>